<comment type="caution">
    <text evidence="1">The sequence shown here is derived from an EMBL/GenBank/DDBJ whole genome shotgun (WGS) entry which is preliminary data.</text>
</comment>
<dbReference type="Proteomes" id="UP001153954">
    <property type="component" value="Unassembled WGS sequence"/>
</dbReference>
<reference evidence="1" key="1">
    <citation type="submission" date="2022-03" db="EMBL/GenBank/DDBJ databases">
        <authorList>
            <person name="Tunstrom K."/>
        </authorList>
    </citation>
    <scope>NUCLEOTIDE SEQUENCE</scope>
</reference>
<evidence type="ECO:0008006" key="3">
    <source>
        <dbReference type="Google" id="ProtNLM"/>
    </source>
</evidence>
<evidence type="ECO:0000313" key="1">
    <source>
        <dbReference type="EMBL" id="CAH2084174.1"/>
    </source>
</evidence>
<dbReference type="AlphaFoldDB" id="A0AAU9TFJ5"/>
<accession>A0AAU9TFJ5</accession>
<proteinExistence type="predicted"/>
<sequence>MPPDYYKVEVIYYINPHLIWVEVCDPNVVKDEYVFEQIGIYGVLPLETTLDIEKEDIKIQQCDNWITAASTLMKNVFVDSTEVWFSPTYIDRRTSIFDDNIHKYGELIIKYKNGDLKYLSKLLIKSNLAHFDVCDFHQQLSSGNLKTKLTLTKTQKIVKEIEKYYMTKASSKKECAASFKKKTSILQLAQDIETALTVTNLEKHNNQMLNKMLENKMKDLELCKDIDEESLGRGYVKSKELSTIEHSVMNNNQSISQTYSQVKTILDTATISDNDQSSGVNRESTTEIKVHGNSLSKKLNIINQIEREKLIKIQKKHKLNVEKQNVDEKFISHEKPYQQKIKSNKINSDATGEL</sequence>
<gene>
    <name evidence="1" type="ORF">EEDITHA_LOCUS771</name>
</gene>
<organism evidence="1 2">
    <name type="scientific">Euphydryas editha</name>
    <name type="common">Edith's checkerspot</name>
    <dbReference type="NCBI Taxonomy" id="104508"/>
    <lineage>
        <taxon>Eukaryota</taxon>
        <taxon>Metazoa</taxon>
        <taxon>Ecdysozoa</taxon>
        <taxon>Arthropoda</taxon>
        <taxon>Hexapoda</taxon>
        <taxon>Insecta</taxon>
        <taxon>Pterygota</taxon>
        <taxon>Neoptera</taxon>
        <taxon>Endopterygota</taxon>
        <taxon>Lepidoptera</taxon>
        <taxon>Glossata</taxon>
        <taxon>Ditrysia</taxon>
        <taxon>Papilionoidea</taxon>
        <taxon>Nymphalidae</taxon>
        <taxon>Nymphalinae</taxon>
        <taxon>Euphydryas</taxon>
    </lineage>
</organism>
<keyword evidence="2" id="KW-1185">Reference proteome</keyword>
<dbReference type="EMBL" id="CAKOGL010000002">
    <property type="protein sequence ID" value="CAH2084174.1"/>
    <property type="molecule type" value="Genomic_DNA"/>
</dbReference>
<evidence type="ECO:0000313" key="2">
    <source>
        <dbReference type="Proteomes" id="UP001153954"/>
    </source>
</evidence>
<name>A0AAU9TFJ5_EUPED</name>
<protein>
    <recommendedName>
        <fullName evidence="3">SKICH domain-containing protein</fullName>
    </recommendedName>
</protein>